<accession>A0A4P6HRB5</accession>
<evidence type="ECO:0000313" key="2">
    <source>
        <dbReference type="EMBL" id="QAZ67828.1"/>
    </source>
</evidence>
<evidence type="ECO:0000313" key="3">
    <source>
        <dbReference type="Proteomes" id="UP000293296"/>
    </source>
</evidence>
<dbReference type="RefSeq" id="WP_129352766.1">
    <property type="nucleotide sequence ID" value="NZ_CP026538.1"/>
</dbReference>
<feature type="compositionally biased region" description="Low complexity" evidence="1">
    <location>
        <begin position="188"/>
        <end position="198"/>
    </location>
</feature>
<feature type="compositionally biased region" description="Gly residues" evidence="1">
    <location>
        <begin position="204"/>
        <end position="217"/>
    </location>
</feature>
<feature type="region of interest" description="Disordered" evidence="1">
    <location>
        <begin position="111"/>
        <end position="159"/>
    </location>
</feature>
<dbReference type="AlphaFoldDB" id="A0A4P6HRB5"/>
<organism evidence="2 3">
    <name type="scientific">Solidesulfovibrio carbinolicus</name>
    <dbReference type="NCBI Taxonomy" id="296842"/>
    <lineage>
        <taxon>Bacteria</taxon>
        <taxon>Pseudomonadati</taxon>
        <taxon>Thermodesulfobacteriota</taxon>
        <taxon>Desulfovibrionia</taxon>
        <taxon>Desulfovibrionales</taxon>
        <taxon>Desulfovibrionaceae</taxon>
        <taxon>Solidesulfovibrio</taxon>
    </lineage>
</organism>
<dbReference type="OrthoDB" id="9838500at2"/>
<protein>
    <submittedName>
        <fullName evidence="2">Uncharacterized protein</fullName>
    </submittedName>
</protein>
<keyword evidence="3" id="KW-1185">Reference proteome</keyword>
<dbReference type="KEGG" id="dcb:C3Y92_11590"/>
<gene>
    <name evidence="2" type="ORF">C3Y92_11590</name>
</gene>
<feature type="compositionally biased region" description="Basic and acidic residues" evidence="1">
    <location>
        <begin position="128"/>
        <end position="147"/>
    </location>
</feature>
<dbReference type="EMBL" id="CP026538">
    <property type="protein sequence ID" value="QAZ67828.1"/>
    <property type="molecule type" value="Genomic_DNA"/>
</dbReference>
<proteinExistence type="predicted"/>
<feature type="region of interest" description="Disordered" evidence="1">
    <location>
        <begin position="186"/>
        <end position="217"/>
    </location>
</feature>
<dbReference type="Proteomes" id="UP000293296">
    <property type="component" value="Chromosome"/>
</dbReference>
<feature type="compositionally biased region" description="Basic and acidic residues" evidence="1">
    <location>
        <begin position="83"/>
        <end position="92"/>
    </location>
</feature>
<evidence type="ECO:0000256" key="1">
    <source>
        <dbReference type="SAM" id="MobiDB-lite"/>
    </source>
</evidence>
<name>A0A4P6HRB5_9BACT</name>
<sequence length="217" mass="22433">MDTLLGAASAMASDPTKAYQEARKLSQTAVSLGAVAMVGKTDSEKAKDADTVEISEAARNKQRQQVETASGGDLANQVQATDEGAKEEETTSTREMLLKQIQKVKEQLNEANSRLAAATAKQKSSSSGEEKEAAQETKTDTDGKDASGSEIADSSQDPEVKIITSEINQLTATLVTLNAQLMKEEQKGAAAGTTGSAGINEGSGLSGGLGERLPVGG</sequence>
<reference evidence="2 3" key="1">
    <citation type="submission" date="2018-02" db="EMBL/GenBank/DDBJ databases">
        <title>Genome sequence of Desulfovibrio carbinolicus DSM 3852.</title>
        <authorList>
            <person name="Wilbanks E."/>
            <person name="Skennerton C.T."/>
            <person name="Orphan V.J."/>
        </authorList>
    </citation>
    <scope>NUCLEOTIDE SEQUENCE [LARGE SCALE GENOMIC DNA]</scope>
    <source>
        <strain evidence="2 3">DSM 3852</strain>
    </source>
</reference>
<feature type="compositionally biased region" description="Low complexity" evidence="1">
    <location>
        <begin position="116"/>
        <end position="127"/>
    </location>
</feature>
<feature type="region of interest" description="Disordered" evidence="1">
    <location>
        <begin position="56"/>
        <end position="95"/>
    </location>
</feature>